<dbReference type="Gene3D" id="1.25.40.10">
    <property type="entry name" value="Tetratricopeptide repeat domain"/>
    <property type="match status" value="1"/>
</dbReference>
<dbReference type="Pfam" id="PF14559">
    <property type="entry name" value="TPR_19"/>
    <property type="match status" value="1"/>
</dbReference>
<dbReference type="EMBL" id="AFHG01000049">
    <property type="protein sequence ID" value="EGK71636.1"/>
    <property type="molecule type" value="Genomic_DNA"/>
</dbReference>
<keyword evidence="1" id="KW-0802">TPR repeat</keyword>
<evidence type="ECO:0000256" key="1">
    <source>
        <dbReference type="PROSITE-ProRule" id="PRU00339"/>
    </source>
</evidence>
<organism evidence="2 3">
    <name type="scientific">Methyloversatilis universalis (strain ATCC BAA-1314 / DSM 25237 / JCM 13912 / CCUG 52030 / FAM5)</name>
    <dbReference type="NCBI Taxonomy" id="1000565"/>
    <lineage>
        <taxon>Bacteria</taxon>
        <taxon>Pseudomonadati</taxon>
        <taxon>Pseudomonadota</taxon>
        <taxon>Betaproteobacteria</taxon>
        <taxon>Nitrosomonadales</taxon>
        <taxon>Sterolibacteriaceae</taxon>
        <taxon>Methyloversatilis</taxon>
    </lineage>
</organism>
<dbReference type="SUPFAM" id="SSF56935">
    <property type="entry name" value="Porins"/>
    <property type="match status" value="1"/>
</dbReference>
<dbReference type="STRING" id="1000565.METUNv1_02141"/>
<name>F5RCY5_METUF</name>
<dbReference type="AlphaFoldDB" id="F5RCY5"/>
<feature type="repeat" description="TPR" evidence="1">
    <location>
        <begin position="46"/>
        <end position="79"/>
    </location>
</feature>
<dbReference type="InterPro" id="IPR011990">
    <property type="entry name" value="TPR-like_helical_dom_sf"/>
</dbReference>
<proteinExistence type="predicted"/>
<dbReference type="Proteomes" id="UP000005019">
    <property type="component" value="Unassembled WGS sequence"/>
</dbReference>
<dbReference type="PROSITE" id="PS50005">
    <property type="entry name" value="TPR"/>
    <property type="match status" value="1"/>
</dbReference>
<evidence type="ECO:0000313" key="3">
    <source>
        <dbReference type="Proteomes" id="UP000005019"/>
    </source>
</evidence>
<keyword evidence="3" id="KW-1185">Reference proteome</keyword>
<gene>
    <name evidence="2" type="ORF">METUNv1_02141</name>
</gene>
<evidence type="ECO:0000313" key="2">
    <source>
        <dbReference type="EMBL" id="EGK71636.1"/>
    </source>
</evidence>
<comment type="caution">
    <text evidence="2">The sequence shown here is derived from an EMBL/GenBank/DDBJ whole genome shotgun (WGS) entry which is preliminary data.</text>
</comment>
<dbReference type="SUPFAM" id="SSF48452">
    <property type="entry name" value="TPR-like"/>
    <property type="match status" value="1"/>
</dbReference>
<accession>F5RCY5</accession>
<dbReference type="eggNOG" id="COG0457">
    <property type="taxonomic scope" value="Bacteria"/>
</dbReference>
<sequence>MLVGASAAAGAQSSLTADAAAHIEAGRYAAAYQMLSAQESERAGDPQFDLLLGIAALEVGQHTRAVFALERVLALQPDNARARAEIGRAYLLLGESAGARRELEAVRRQNVPPDVARSIDRLLSAVDRAPVRGETAFSGYIEAAVGRDTNVNSATGNSSVAIPGLGAFQLAPGSRSRDAWFSALSGGANVRVPINPEWAFVAGASGSARFNGGASSFDTTALDGNGGVAWTRGPNRVTAVLQLGMFEVDHDKLRDYTGGSVQWQHTHDARNQTTVFAQQSRLRYEGTNDVRDVNRNIYGVGHAHVLPNGQTMLFGSFYLGAETGRKDLPSGVNIAANEIVGFRFGAQHTLDERLQLFGALSHEARDYSALDPIFGVQRGDTLTSLSLGASYAVAKEWLLTPSVSLIRNDSNISLNEYRRGVAQFAVRRTF</sequence>
<reference evidence="2 3" key="1">
    <citation type="journal article" date="2011" name="J. Bacteriol.">
        <title>Genome sequence of Methyloversatilis universalis FAM5T, a methylotrophic representative of the order Rhodocyclales.</title>
        <authorList>
            <person name="Kittichotirat W."/>
            <person name="Good N.M."/>
            <person name="Hall R."/>
            <person name="Bringel F."/>
            <person name="Lajus A."/>
            <person name="Medigue C."/>
            <person name="Smalley N.E."/>
            <person name="Beck D."/>
            <person name="Bumgarner R."/>
            <person name="Vuilleumier S."/>
            <person name="Kalyuzhnaya M.G."/>
        </authorList>
    </citation>
    <scope>NUCLEOTIDE SEQUENCE [LARGE SCALE GENOMIC DNA]</scope>
    <source>
        <strain evidence="3">ATCC BAA-1314 / JCM 13912 / FAM5</strain>
    </source>
</reference>
<protein>
    <submittedName>
        <fullName evidence="2">Uncharacterized protein</fullName>
    </submittedName>
</protein>
<dbReference type="InterPro" id="IPR019734">
    <property type="entry name" value="TPR_rpt"/>
</dbReference>